<sequence length="102" mass="11917">MTDDLKVMLLFKIPEEQLCRSSYHSREEKKHDNIILLRCSLTGWLLCVDFKLAKAGFRVAEGERKRAGRRRGEDEGEHVRAVRFLPKALPPYTHLPHLPTRH</sequence>
<dbReference type="Proteomes" id="UP001434883">
    <property type="component" value="Unassembled WGS sequence"/>
</dbReference>
<comment type="caution">
    <text evidence="1">The sequence shown here is derived from an EMBL/GenBank/DDBJ whole genome shotgun (WGS) entry which is preliminary data.</text>
</comment>
<evidence type="ECO:0000313" key="1">
    <source>
        <dbReference type="EMBL" id="MEQ2214007.1"/>
    </source>
</evidence>
<gene>
    <name evidence="1" type="ORF">XENOCAPTIV_025745</name>
</gene>
<protein>
    <submittedName>
        <fullName evidence="1">Uncharacterized protein</fullName>
    </submittedName>
</protein>
<organism evidence="1 2">
    <name type="scientific">Xenoophorus captivus</name>
    <dbReference type="NCBI Taxonomy" id="1517983"/>
    <lineage>
        <taxon>Eukaryota</taxon>
        <taxon>Metazoa</taxon>
        <taxon>Chordata</taxon>
        <taxon>Craniata</taxon>
        <taxon>Vertebrata</taxon>
        <taxon>Euteleostomi</taxon>
        <taxon>Actinopterygii</taxon>
        <taxon>Neopterygii</taxon>
        <taxon>Teleostei</taxon>
        <taxon>Neoteleostei</taxon>
        <taxon>Acanthomorphata</taxon>
        <taxon>Ovalentaria</taxon>
        <taxon>Atherinomorphae</taxon>
        <taxon>Cyprinodontiformes</taxon>
        <taxon>Goodeidae</taxon>
        <taxon>Xenoophorus</taxon>
    </lineage>
</organism>
<accession>A0ABV0S0D6</accession>
<name>A0ABV0S0D6_9TELE</name>
<reference evidence="1 2" key="1">
    <citation type="submission" date="2021-06" db="EMBL/GenBank/DDBJ databases">
        <authorList>
            <person name="Palmer J.M."/>
        </authorList>
    </citation>
    <scope>NUCLEOTIDE SEQUENCE [LARGE SCALE GENOMIC DNA]</scope>
    <source>
        <strain evidence="1 2">XC_2019</strain>
        <tissue evidence="1">Muscle</tissue>
    </source>
</reference>
<dbReference type="EMBL" id="JAHRIN010065085">
    <property type="protein sequence ID" value="MEQ2214007.1"/>
    <property type="molecule type" value="Genomic_DNA"/>
</dbReference>
<evidence type="ECO:0000313" key="2">
    <source>
        <dbReference type="Proteomes" id="UP001434883"/>
    </source>
</evidence>
<keyword evidence="2" id="KW-1185">Reference proteome</keyword>
<proteinExistence type="predicted"/>